<dbReference type="Pfam" id="PF00149">
    <property type="entry name" value="Metallophos"/>
    <property type="match status" value="1"/>
</dbReference>
<dbReference type="InterPro" id="IPR004843">
    <property type="entry name" value="Calcineurin-like_PHP"/>
</dbReference>
<dbReference type="PANTHER" id="PTHR12905">
    <property type="entry name" value="METALLOPHOSPHOESTERASE"/>
    <property type="match status" value="1"/>
</dbReference>
<dbReference type="GO" id="GO:0016787">
    <property type="term" value="F:hydrolase activity"/>
    <property type="evidence" value="ECO:0007669"/>
    <property type="project" value="InterPro"/>
</dbReference>
<dbReference type="Gene3D" id="3.60.21.10">
    <property type="match status" value="1"/>
</dbReference>
<name>A0A9D1ARP5_9FIRM</name>
<evidence type="ECO:0000259" key="1">
    <source>
        <dbReference type="Pfam" id="PF00149"/>
    </source>
</evidence>
<evidence type="ECO:0000313" key="2">
    <source>
        <dbReference type="EMBL" id="HIR49821.1"/>
    </source>
</evidence>
<evidence type="ECO:0000313" key="3">
    <source>
        <dbReference type="Proteomes" id="UP000824239"/>
    </source>
</evidence>
<comment type="caution">
    <text evidence="2">The sequence shown here is derived from an EMBL/GenBank/DDBJ whole genome shotgun (WGS) entry which is preliminary data.</text>
</comment>
<reference evidence="2" key="2">
    <citation type="journal article" date="2021" name="PeerJ">
        <title>Extensive microbial diversity within the chicken gut microbiome revealed by metagenomics and culture.</title>
        <authorList>
            <person name="Gilroy R."/>
            <person name="Ravi A."/>
            <person name="Getino M."/>
            <person name="Pursley I."/>
            <person name="Horton D.L."/>
            <person name="Alikhan N.F."/>
            <person name="Baker D."/>
            <person name="Gharbi K."/>
            <person name="Hall N."/>
            <person name="Watson M."/>
            <person name="Adriaenssens E.M."/>
            <person name="Foster-Nyarko E."/>
            <person name="Jarju S."/>
            <person name="Secka A."/>
            <person name="Antonio M."/>
            <person name="Oren A."/>
            <person name="Chaudhuri R.R."/>
            <person name="La Ragione R."/>
            <person name="Hildebrand F."/>
            <person name="Pallen M.J."/>
        </authorList>
    </citation>
    <scope>NUCLEOTIDE SEQUENCE</scope>
    <source>
        <strain evidence="2">ChiBcec15-4380</strain>
    </source>
</reference>
<dbReference type="Proteomes" id="UP000824239">
    <property type="component" value="Unassembled WGS sequence"/>
</dbReference>
<protein>
    <submittedName>
        <fullName evidence="2">Metallophosphoesterase</fullName>
    </submittedName>
</protein>
<proteinExistence type="predicted"/>
<organism evidence="2 3">
    <name type="scientific">Candidatus Avoscillospira avicola</name>
    <dbReference type="NCBI Taxonomy" id="2840706"/>
    <lineage>
        <taxon>Bacteria</taxon>
        <taxon>Bacillati</taxon>
        <taxon>Bacillota</taxon>
        <taxon>Clostridia</taxon>
        <taxon>Eubacteriales</taxon>
        <taxon>Oscillospiraceae</taxon>
        <taxon>Oscillospiraceae incertae sedis</taxon>
        <taxon>Candidatus Avoscillospira</taxon>
    </lineage>
</organism>
<dbReference type="InterPro" id="IPR029052">
    <property type="entry name" value="Metallo-depent_PP-like"/>
</dbReference>
<dbReference type="PANTHER" id="PTHR12905:SF0">
    <property type="entry name" value="CALCINEURIN-LIKE PHOSPHOESTERASE DOMAIN-CONTAINING PROTEIN"/>
    <property type="match status" value="1"/>
</dbReference>
<reference evidence="2" key="1">
    <citation type="submission" date="2020-10" db="EMBL/GenBank/DDBJ databases">
        <authorList>
            <person name="Gilroy R."/>
        </authorList>
    </citation>
    <scope>NUCLEOTIDE SEQUENCE</scope>
    <source>
        <strain evidence="2">ChiBcec15-4380</strain>
    </source>
</reference>
<dbReference type="AlphaFoldDB" id="A0A9D1ARP5"/>
<dbReference type="EMBL" id="DVHE01000007">
    <property type="protein sequence ID" value="HIR49821.1"/>
    <property type="molecule type" value="Genomic_DNA"/>
</dbReference>
<accession>A0A9D1ARP5</accession>
<gene>
    <name evidence="2" type="ORF">IAA53_00805</name>
</gene>
<dbReference type="InterPro" id="IPR051693">
    <property type="entry name" value="UPF0046_metallophosphoest"/>
</dbReference>
<sequence length="210" mass="24024">MKILIVSDEESKYYWDYYQPGRLDEVDLILSCGDLKPDYLTFLVTMGHAPLLYVHGNHDGIYERRPPEGCVSVEDRILNIAGLRILGLGGSLLYSGGPHQYSERQMRRRINKLRWKLLRAGGVDIVLTHAPARGYGDADDLAHRGFEAFLPLLDKYKPRYLIHGHVHMSYGADIPRMRSYGETTLINGYERYILDLPDIQVSGFLMPANW</sequence>
<feature type="domain" description="Calcineurin-like phosphoesterase" evidence="1">
    <location>
        <begin position="24"/>
        <end position="168"/>
    </location>
</feature>
<dbReference type="SUPFAM" id="SSF56300">
    <property type="entry name" value="Metallo-dependent phosphatases"/>
    <property type="match status" value="1"/>
</dbReference>